<name>A0A1G6HNE7_9BACI</name>
<dbReference type="Proteomes" id="UP000242949">
    <property type="component" value="Unassembled WGS sequence"/>
</dbReference>
<evidence type="ECO:0000313" key="3">
    <source>
        <dbReference type="Proteomes" id="UP000242949"/>
    </source>
</evidence>
<evidence type="ECO:0008006" key="4">
    <source>
        <dbReference type="Google" id="ProtNLM"/>
    </source>
</evidence>
<dbReference type="STRING" id="1612202.SAMN05421734_103137"/>
<evidence type="ECO:0000313" key="2">
    <source>
        <dbReference type="EMBL" id="SDB95724.1"/>
    </source>
</evidence>
<proteinExistence type="predicted"/>
<feature type="transmembrane region" description="Helical" evidence="1">
    <location>
        <begin position="12"/>
        <end position="35"/>
    </location>
</feature>
<dbReference type="EMBL" id="FMYI01000003">
    <property type="protein sequence ID" value="SDB95724.1"/>
    <property type="molecule type" value="Genomic_DNA"/>
</dbReference>
<keyword evidence="1" id="KW-0812">Transmembrane</keyword>
<gene>
    <name evidence="2" type="ORF">SAMN05421734_103137</name>
</gene>
<keyword evidence="1" id="KW-0472">Membrane</keyword>
<reference evidence="3" key="1">
    <citation type="submission" date="2016-09" db="EMBL/GenBank/DDBJ databases">
        <authorList>
            <person name="Varghese N."/>
            <person name="Submissions S."/>
        </authorList>
    </citation>
    <scope>NUCLEOTIDE SEQUENCE [LARGE SCALE GENOMIC DNA]</scope>
    <source>
        <strain evidence="3">S5</strain>
    </source>
</reference>
<dbReference type="AlphaFoldDB" id="A0A1G6HNE7"/>
<protein>
    <recommendedName>
        <fullName evidence="4">Type 4 fimbrial biogenesis protein PilX N-terminal domain-containing protein</fullName>
    </recommendedName>
</protein>
<accession>A0A1G6HNE7</accession>
<keyword evidence="3" id="KW-1185">Reference proteome</keyword>
<sequence>MLMKEYLKNERGFVLPLVLLVMVVLSVLFVSMFTLTEANTNQVVVQENNLRGYYMARSGIEIAHAALMTEDSDPSYHLQIDRFIDESSDGSLTDELSLPEDDPMSDIEIEVSVVDSEVKIYATSTLRSNGAKQDLALFINTSNYNDTRWSNQ</sequence>
<keyword evidence="1" id="KW-1133">Transmembrane helix</keyword>
<evidence type="ECO:0000256" key="1">
    <source>
        <dbReference type="SAM" id="Phobius"/>
    </source>
</evidence>
<organism evidence="2 3">
    <name type="scientific">Pelagirhabdus alkalitolerans</name>
    <dbReference type="NCBI Taxonomy" id="1612202"/>
    <lineage>
        <taxon>Bacteria</taxon>
        <taxon>Bacillati</taxon>
        <taxon>Bacillota</taxon>
        <taxon>Bacilli</taxon>
        <taxon>Bacillales</taxon>
        <taxon>Bacillaceae</taxon>
        <taxon>Pelagirhabdus</taxon>
    </lineage>
</organism>